<gene>
    <name evidence="2" type="ORF">PANT1444_LOCUS1150</name>
</gene>
<dbReference type="AlphaFoldDB" id="A0A7S0H6D0"/>
<protein>
    <submittedName>
        <fullName evidence="2">Uncharacterized protein</fullName>
    </submittedName>
</protein>
<sequence length="180" mass="19131">MGQSLSSSKAKEAAPTPPPTEGKFGVRMTPALIESTGAASGGQAVGQAVDGAVTLSPEEHNELLQRAFKEGADYAAAQIAQQRAPERENILVELAVQNEGKMEALAARIEELKNREYRPPSAPMGCKEEREAVLQCYRANRATSSELVYACSRVVQDLDKCATAVRGATMAKIVPGSLQS</sequence>
<dbReference type="EMBL" id="HBEP01002059">
    <property type="protein sequence ID" value="CAD8468414.1"/>
    <property type="molecule type" value="Transcribed_RNA"/>
</dbReference>
<evidence type="ECO:0000313" key="2">
    <source>
        <dbReference type="EMBL" id="CAD8468414.1"/>
    </source>
</evidence>
<dbReference type="PANTHER" id="PTHR47587:SF2">
    <property type="entry name" value="OS05G0103500 PROTEIN"/>
    <property type="match status" value="1"/>
</dbReference>
<organism evidence="2">
    <name type="scientific">Phaeocystis antarctica</name>
    <dbReference type="NCBI Taxonomy" id="33657"/>
    <lineage>
        <taxon>Eukaryota</taxon>
        <taxon>Haptista</taxon>
        <taxon>Haptophyta</taxon>
        <taxon>Prymnesiophyceae</taxon>
        <taxon>Phaeocystales</taxon>
        <taxon>Phaeocystaceae</taxon>
        <taxon>Phaeocystis</taxon>
    </lineage>
</organism>
<evidence type="ECO:0000256" key="1">
    <source>
        <dbReference type="SAM" id="MobiDB-lite"/>
    </source>
</evidence>
<proteinExistence type="predicted"/>
<accession>A0A7S0H6D0</accession>
<name>A0A7S0H6D0_9EUKA</name>
<reference evidence="2" key="1">
    <citation type="submission" date="2021-01" db="EMBL/GenBank/DDBJ databases">
        <authorList>
            <person name="Corre E."/>
            <person name="Pelletier E."/>
            <person name="Niang G."/>
            <person name="Scheremetjew M."/>
            <person name="Finn R."/>
            <person name="Kale V."/>
            <person name="Holt S."/>
            <person name="Cochrane G."/>
            <person name="Meng A."/>
            <person name="Brown T."/>
            <person name="Cohen L."/>
        </authorList>
    </citation>
    <scope>NUCLEOTIDE SEQUENCE</scope>
    <source>
        <strain evidence="2">CCMP1374</strain>
    </source>
</reference>
<feature type="region of interest" description="Disordered" evidence="1">
    <location>
        <begin position="1"/>
        <end position="47"/>
    </location>
</feature>
<dbReference type="PANTHER" id="PTHR47587">
    <property type="entry name" value="OS05G0103500 PROTEIN"/>
    <property type="match status" value="1"/>
</dbReference>